<dbReference type="GO" id="GO:0000287">
    <property type="term" value="F:magnesium ion binding"/>
    <property type="evidence" value="ECO:0007669"/>
    <property type="project" value="UniProtKB-UniRule"/>
</dbReference>
<evidence type="ECO:0000256" key="2">
    <source>
        <dbReference type="ARBA" id="ARBA00022801"/>
    </source>
</evidence>
<dbReference type="GO" id="GO:0043874">
    <property type="term" value="F:acireductone synthase activity"/>
    <property type="evidence" value="ECO:0007669"/>
    <property type="project" value="UniProtKB-EC"/>
</dbReference>
<evidence type="ECO:0000256" key="3">
    <source>
        <dbReference type="ARBA" id="ARBA00023167"/>
    </source>
</evidence>
<dbReference type="PANTHER" id="PTHR20371">
    <property type="entry name" value="ENOLASE-PHOSPHATASE E1"/>
    <property type="match status" value="1"/>
</dbReference>
<protein>
    <recommendedName>
        <fullName evidence="4">Enolase-phosphatase E1</fullName>
        <ecNumber evidence="4">3.1.3.77</ecNumber>
    </recommendedName>
    <alternativeName>
        <fullName evidence="4">2,3-diketo-5-methylthio-1-phosphopentane phosphatase</fullName>
    </alternativeName>
</protein>
<dbReference type="RefSeq" id="WP_090725870.1">
    <property type="nucleotide sequence ID" value="NZ_FOOU01000003.1"/>
</dbReference>
<reference evidence="6" key="1">
    <citation type="submission" date="2016-10" db="EMBL/GenBank/DDBJ databases">
        <authorList>
            <person name="Varghese N."/>
            <person name="Submissions S."/>
        </authorList>
    </citation>
    <scope>NUCLEOTIDE SEQUENCE [LARGE SCALE GENOMIC DNA]</scope>
    <source>
        <strain evidence="6">CGMCC 1.10971</strain>
    </source>
</reference>
<keyword evidence="4" id="KW-0479">Metal-binding</keyword>
<keyword evidence="3 4" id="KW-0486">Methionine biosynthesis</keyword>
<dbReference type="SFLD" id="SFLDG01129">
    <property type="entry name" value="C1.5:_HAD__Beta-PGM__Phosphata"/>
    <property type="match status" value="1"/>
</dbReference>
<evidence type="ECO:0000313" key="5">
    <source>
        <dbReference type="EMBL" id="SFG11086.1"/>
    </source>
</evidence>
<name>A0A1I2PBQ2_9GAMM</name>
<dbReference type="CDD" id="cd01629">
    <property type="entry name" value="HAD_EP"/>
    <property type="match status" value="1"/>
</dbReference>
<evidence type="ECO:0000256" key="1">
    <source>
        <dbReference type="ARBA" id="ARBA00022605"/>
    </source>
</evidence>
<dbReference type="NCBIfam" id="TIGR01549">
    <property type="entry name" value="HAD-SF-IA-v1"/>
    <property type="match status" value="1"/>
</dbReference>
<dbReference type="SFLD" id="SFLDG01133">
    <property type="entry name" value="C1.5.4:_Enolase-phosphatase_Li"/>
    <property type="match status" value="1"/>
</dbReference>
<sequence>MTIKVILTDIEGTTTDIRFVHDVLFPYARQQLPAFVQQRWDEPVVQEIMQQARLELDSADADQQTLIQAFINWIDQDKKVTALKTLQGLIWVEGYKSGDFTGHLYQDAYEFLKKWHAQGIELSIFSSGSVKAQQLLFSHSDFGDLTPLFSHYFDTTTGHKREKAAYVAIADALQQLPENILFLSDIVEELDAAQSAGMKTCLLARDQMPESATHDVVSTFESIKL</sequence>
<dbReference type="OrthoDB" id="9797416at2"/>
<dbReference type="AlphaFoldDB" id="A0A1I2PBQ2"/>
<gene>
    <name evidence="4" type="primary">mtnC</name>
    <name evidence="5" type="ORF">SAMN05216175_103268</name>
</gene>
<dbReference type="Pfam" id="PF00702">
    <property type="entry name" value="Hydrolase"/>
    <property type="match status" value="1"/>
</dbReference>
<dbReference type="EC" id="3.1.3.77" evidence="4"/>
<dbReference type="GO" id="GO:0019509">
    <property type="term" value="P:L-methionine salvage from methylthioadenosine"/>
    <property type="evidence" value="ECO:0007669"/>
    <property type="project" value="UniProtKB-UniRule"/>
</dbReference>
<dbReference type="InterPro" id="IPR023943">
    <property type="entry name" value="Enolase-ppase_E1"/>
</dbReference>
<dbReference type="InterPro" id="IPR036412">
    <property type="entry name" value="HAD-like_sf"/>
</dbReference>
<comment type="subunit">
    <text evidence="4">Monomer.</text>
</comment>
<organism evidence="5 6">
    <name type="scientific">Neptunomonas qingdaonensis</name>
    <dbReference type="NCBI Taxonomy" id="1045558"/>
    <lineage>
        <taxon>Bacteria</taxon>
        <taxon>Pseudomonadati</taxon>
        <taxon>Pseudomonadota</taxon>
        <taxon>Gammaproteobacteria</taxon>
        <taxon>Oceanospirillales</taxon>
        <taxon>Oceanospirillaceae</taxon>
        <taxon>Neptunomonas</taxon>
    </lineage>
</organism>
<evidence type="ECO:0000313" key="6">
    <source>
        <dbReference type="Proteomes" id="UP000198623"/>
    </source>
</evidence>
<proteinExistence type="inferred from homology"/>
<dbReference type="SFLD" id="SFLDS00003">
    <property type="entry name" value="Haloacid_Dehalogenase"/>
    <property type="match status" value="1"/>
</dbReference>
<dbReference type="Gene3D" id="1.10.720.60">
    <property type="match status" value="1"/>
</dbReference>
<comment type="pathway">
    <text evidence="4">Amino-acid biosynthesis; L-methionine biosynthesis via salvage pathway; L-methionine from S-methyl-5-thio-alpha-D-ribose 1-phosphate: step 3/6.</text>
</comment>
<dbReference type="HAMAP" id="MF_01681">
    <property type="entry name" value="Salvage_MtnC"/>
    <property type="match status" value="1"/>
</dbReference>
<dbReference type="UniPathway" id="UPA00904">
    <property type="reaction ID" value="UER00876"/>
</dbReference>
<dbReference type="SUPFAM" id="SSF56784">
    <property type="entry name" value="HAD-like"/>
    <property type="match status" value="1"/>
</dbReference>
<comment type="catalytic activity">
    <reaction evidence="4">
        <text>5-methylsulfanyl-2,3-dioxopentyl phosphate + H2O = 1,2-dihydroxy-5-(methylsulfanyl)pent-1-en-3-one + phosphate</text>
        <dbReference type="Rhea" id="RHEA:21700"/>
        <dbReference type="ChEBI" id="CHEBI:15377"/>
        <dbReference type="ChEBI" id="CHEBI:43474"/>
        <dbReference type="ChEBI" id="CHEBI:49252"/>
        <dbReference type="ChEBI" id="CHEBI:58828"/>
        <dbReference type="EC" id="3.1.3.77"/>
    </reaction>
</comment>
<keyword evidence="6" id="KW-1185">Reference proteome</keyword>
<dbReference type="NCBIfam" id="TIGR01691">
    <property type="entry name" value="enolase-ppase"/>
    <property type="match status" value="1"/>
</dbReference>
<dbReference type="PRINTS" id="PR00413">
    <property type="entry name" value="HADHALOGNASE"/>
</dbReference>
<evidence type="ECO:0000256" key="4">
    <source>
        <dbReference type="HAMAP-Rule" id="MF_01681"/>
    </source>
</evidence>
<dbReference type="Gene3D" id="3.40.50.1000">
    <property type="entry name" value="HAD superfamily/HAD-like"/>
    <property type="match status" value="1"/>
</dbReference>
<dbReference type="Proteomes" id="UP000198623">
    <property type="component" value="Unassembled WGS sequence"/>
</dbReference>
<dbReference type="EMBL" id="FOOU01000003">
    <property type="protein sequence ID" value="SFG11086.1"/>
    <property type="molecule type" value="Genomic_DNA"/>
</dbReference>
<dbReference type="InterPro" id="IPR006439">
    <property type="entry name" value="HAD-SF_hydro_IA"/>
</dbReference>
<accession>A0A1I2PBQ2</accession>
<comment type="pathway">
    <text evidence="4">Amino-acid biosynthesis; L-methionine biosynthesis via salvage pathway; L-methionine from S-methyl-5-thio-alpha-D-ribose 1-phosphate: step 4/6.</text>
</comment>
<comment type="similarity">
    <text evidence="4">Belongs to the HAD-like hydrolase superfamily. MasA/MtnC family.</text>
</comment>
<keyword evidence="1 4" id="KW-0028">Amino-acid biosynthesis</keyword>
<dbReference type="PANTHER" id="PTHR20371:SF1">
    <property type="entry name" value="ENOLASE-PHOSPHATASE E1"/>
    <property type="match status" value="1"/>
</dbReference>
<comment type="function">
    <text evidence="4">Bifunctional enzyme that catalyzes the enolization of 2,3-diketo-5-methylthiopentyl-1-phosphate (DK-MTP-1-P) into the intermediate 2-hydroxy-3-keto-5-methylthiopentenyl-1-phosphate (HK-MTPenyl-1-P), which is then dephosphorylated to form the acireductone 1,2-dihydroxy-3-keto-5-methylthiopentene (DHK-MTPene).</text>
</comment>
<dbReference type="GO" id="GO:0043715">
    <property type="term" value="F:2,3-diketo-5-methylthiopentyl-1-phosphate enolase activity"/>
    <property type="evidence" value="ECO:0007669"/>
    <property type="project" value="UniProtKB-UniRule"/>
</dbReference>
<dbReference type="GO" id="GO:0043716">
    <property type="term" value="F:2-hydroxy-3-keto-5-methylthiopentenyl-1-phosphate phosphatase activity"/>
    <property type="evidence" value="ECO:0007669"/>
    <property type="project" value="UniProtKB-UniRule"/>
</dbReference>
<comment type="cofactor">
    <cofactor evidence="4">
        <name>Mg(2+)</name>
        <dbReference type="ChEBI" id="CHEBI:18420"/>
    </cofactor>
    <text evidence="4">Binds 1 Mg(2+) ion per subunit.</text>
</comment>
<dbReference type="STRING" id="1045558.SAMN05216175_103268"/>
<dbReference type="InterPro" id="IPR023214">
    <property type="entry name" value="HAD_sf"/>
</dbReference>
<dbReference type="SFLD" id="SFLDF00044">
    <property type="entry name" value="enolase-phosphatase"/>
    <property type="match status" value="1"/>
</dbReference>
<keyword evidence="4" id="KW-0460">Magnesium</keyword>
<keyword evidence="2 4" id="KW-0378">Hydrolase</keyword>